<organism evidence="2 3">
    <name type="scientific">Albidovulum litorale</name>
    <dbReference type="NCBI Taxonomy" id="2984134"/>
    <lineage>
        <taxon>Bacteria</taxon>
        <taxon>Pseudomonadati</taxon>
        <taxon>Pseudomonadota</taxon>
        <taxon>Alphaproteobacteria</taxon>
        <taxon>Rhodobacterales</taxon>
        <taxon>Paracoccaceae</taxon>
        <taxon>Albidovulum</taxon>
    </lineage>
</organism>
<reference evidence="2 3" key="1">
    <citation type="submission" date="2022-10" db="EMBL/GenBank/DDBJ databases">
        <title>Defluviimonas sp. nov., isolated from ocean surface sediments.</title>
        <authorList>
            <person name="He W."/>
            <person name="Wang L."/>
            <person name="Zhang D.-F."/>
        </authorList>
    </citation>
    <scope>NUCLEOTIDE SEQUENCE [LARGE SCALE GENOMIC DNA]</scope>
    <source>
        <strain evidence="2 3">WL0050</strain>
    </source>
</reference>
<dbReference type="Gene3D" id="2.30.110.10">
    <property type="entry name" value="Electron Transport, Fmn-binding Protein, Chain A"/>
    <property type="match status" value="1"/>
</dbReference>
<gene>
    <name evidence="2" type="ORF">OEZ71_01865</name>
</gene>
<dbReference type="Proteomes" id="UP001652564">
    <property type="component" value="Unassembled WGS sequence"/>
</dbReference>
<keyword evidence="3" id="KW-1185">Reference proteome</keyword>
<evidence type="ECO:0000259" key="1">
    <source>
        <dbReference type="Pfam" id="PF01243"/>
    </source>
</evidence>
<accession>A0ABT2ZIS3</accession>
<name>A0ABT2ZIS3_9RHOB</name>
<evidence type="ECO:0000313" key="3">
    <source>
        <dbReference type="Proteomes" id="UP001652564"/>
    </source>
</evidence>
<comment type="caution">
    <text evidence="2">The sequence shown here is derived from an EMBL/GenBank/DDBJ whole genome shotgun (WGS) entry which is preliminary data.</text>
</comment>
<dbReference type="EMBL" id="JAOWKZ010000001">
    <property type="protein sequence ID" value="MCV2871034.1"/>
    <property type="molecule type" value="Genomic_DNA"/>
</dbReference>
<protein>
    <submittedName>
        <fullName evidence="2">Pyridoxamine 5'-phosphate oxidase family protein</fullName>
    </submittedName>
</protein>
<dbReference type="InterPro" id="IPR012349">
    <property type="entry name" value="Split_barrel_FMN-bd"/>
</dbReference>
<dbReference type="Pfam" id="PF01243">
    <property type="entry name" value="PNPOx_N"/>
    <property type="match status" value="1"/>
</dbReference>
<dbReference type="InterPro" id="IPR011576">
    <property type="entry name" value="Pyridox_Oxase_N"/>
</dbReference>
<proteinExistence type="predicted"/>
<dbReference type="RefSeq" id="WP_263738227.1">
    <property type="nucleotide sequence ID" value="NZ_JAOWKZ010000001.1"/>
</dbReference>
<dbReference type="PANTHER" id="PTHR39336">
    <property type="entry name" value="PYRIDOXAMINE PHOSPHATE OXIDASE FAMILY PROTEIN (AFU_ORTHOLOGUE AFUA_6G11440)"/>
    <property type="match status" value="1"/>
</dbReference>
<feature type="domain" description="Pyridoxamine 5'-phosphate oxidase N-terminal" evidence="1">
    <location>
        <begin position="10"/>
        <end position="131"/>
    </location>
</feature>
<sequence length="180" mass="20205">MAKKFDRLAQSHRTFIEAQHLFFVATAAPTGRVNTSPKGTDSLRVMDSRRIIWRNSTGSGNESAGHILLSPRMTLMWCSFDEKPLILRAYGTATALHPGDDDWSDLNALFPPDIAARQIFDLSIDLVQTSCGFGVPRMTYEGERPDADEWSEKKGPQDIREYWAETNRQTLDGFPTGIPD</sequence>
<evidence type="ECO:0000313" key="2">
    <source>
        <dbReference type="EMBL" id="MCV2871034.1"/>
    </source>
</evidence>
<dbReference type="SUPFAM" id="SSF50475">
    <property type="entry name" value="FMN-binding split barrel"/>
    <property type="match status" value="1"/>
</dbReference>
<dbReference type="PANTHER" id="PTHR39336:SF1">
    <property type="entry name" value="PYRIDOXAMINE PHOSPHATE OXIDASE FAMILY PROTEIN (AFU_ORTHOLOGUE AFUA_6G11440)"/>
    <property type="match status" value="1"/>
</dbReference>